<evidence type="ECO:0000313" key="3">
    <source>
        <dbReference type="EMBL" id="GAA4493328.1"/>
    </source>
</evidence>
<dbReference type="EMBL" id="BAABHF010000019">
    <property type="protein sequence ID" value="GAA4493328.1"/>
    <property type="molecule type" value="Genomic_DNA"/>
</dbReference>
<evidence type="ECO:0000259" key="1">
    <source>
        <dbReference type="Pfam" id="PF00881"/>
    </source>
</evidence>
<dbReference type="PANTHER" id="PTHR43745">
    <property type="entry name" value="NITROREDUCTASE MJ1384-RELATED"/>
    <property type="match status" value="1"/>
</dbReference>
<organism evidence="3 4">
    <name type="scientific">Actinoallomurus oryzae</name>
    <dbReference type="NCBI Taxonomy" id="502180"/>
    <lineage>
        <taxon>Bacteria</taxon>
        <taxon>Bacillati</taxon>
        <taxon>Actinomycetota</taxon>
        <taxon>Actinomycetes</taxon>
        <taxon>Streptosporangiales</taxon>
        <taxon>Thermomonosporaceae</taxon>
        <taxon>Actinoallomurus</taxon>
    </lineage>
</organism>
<dbReference type="Pfam" id="PF22767">
    <property type="entry name" value="ThcOx"/>
    <property type="match status" value="1"/>
</dbReference>
<dbReference type="CDD" id="cd02142">
    <property type="entry name" value="McbC_SagB-like_oxidoreductase"/>
    <property type="match status" value="1"/>
</dbReference>
<evidence type="ECO:0000313" key="4">
    <source>
        <dbReference type="Proteomes" id="UP001500503"/>
    </source>
</evidence>
<protein>
    <submittedName>
        <fullName evidence="3">SagB family peptide dehydrogenase</fullName>
    </submittedName>
</protein>
<sequence>MTPDPHVTAALRPGVRCRLSARARAAQLTDRRHEEILTGLTGGQVAVLERLSSQECRLPVLRRMAGGGPFVDRLLDGGWVRQAVYAGADHLYSIEPVRPRTPPSPGRALSRFTVLRAVAGGLLLESPLAWADLRLHHDAVGRALGRLAGLAGAGASGPAARLLADLQYAGLTTADGEDEDLRLRQWQPHELWFHHRSRLTGRARAGVDFGATWWADGLFDQPPPTAAPRGDGIPLAAADPALVAKTDPSLGQVLRRRRSIREHDDANPITVGQLGEFLDRCGRVAHVTADGRQVTLPYPTAGSTGGLELYAVVRLVDGLSPGLYHYDGAAHRLHPLAAPEPAIRELLNRAADSAGVAAEPQVLVIVSARFGRVMWKYQTMGYGLILKNTGVLFHLMYLVATAMDLAPCALGAGDAELFSRAARLDPAAESSVGEFLLGSRPVDG</sequence>
<accession>A0ABP8PXM8</accession>
<dbReference type="InterPro" id="IPR020051">
    <property type="entry name" value="SagB-type_dehydrogenase"/>
</dbReference>
<reference evidence="4" key="1">
    <citation type="journal article" date="2019" name="Int. J. Syst. Evol. Microbiol.">
        <title>The Global Catalogue of Microorganisms (GCM) 10K type strain sequencing project: providing services to taxonomists for standard genome sequencing and annotation.</title>
        <authorList>
            <consortium name="The Broad Institute Genomics Platform"/>
            <consortium name="The Broad Institute Genome Sequencing Center for Infectious Disease"/>
            <person name="Wu L."/>
            <person name="Ma J."/>
        </authorList>
    </citation>
    <scope>NUCLEOTIDE SEQUENCE [LARGE SCALE GENOMIC DNA]</scope>
    <source>
        <strain evidence="4">JCM 17933</strain>
    </source>
</reference>
<proteinExistence type="predicted"/>
<dbReference type="NCBIfam" id="TIGR03605">
    <property type="entry name" value="antibiot_sagB"/>
    <property type="match status" value="1"/>
</dbReference>
<evidence type="ECO:0000259" key="2">
    <source>
        <dbReference type="Pfam" id="PF22767"/>
    </source>
</evidence>
<dbReference type="InterPro" id="IPR054488">
    <property type="entry name" value="ThcOx_dom2"/>
</dbReference>
<name>A0ABP8PXM8_9ACTN</name>
<feature type="domain" description="Nitroreductase" evidence="1">
    <location>
        <begin position="254"/>
        <end position="430"/>
    </location>
</feature>
<keyword evidence="4" id="KW-1185">Reference proteome</keyword>
<dbReference type="Pfam" id="PF00881">
    <property type="entry name" value="Nitroreductase"/>
    <property type="match status" value="1"/>
</dbReference>
<dbReference type="PANTHER" id="PTHR43745:SF2">
    <property type="entry name" value="NITROREDUCTASE MJ1384-RELATED"/>
    <property type="match status" value="1"/>
</dbReference>
<gene>
    <name evidence="3" type="ORF">GCM10023191_030590</name>
</gene>
<dbReference type="InterPro" id="IPR000415">
    <property type="entry name" value="Nitroreductase-like"/>
</dbReference>
<comment type="caution">
    <text evidence="3">The sequence shown here is derived from an EMBL/GenBank/DDBJ whole genome shotgun (WGS) entry which is preliminary data.</text>
</comment>
<dbReference type="InterPro" id="IPR052544">
    <property type="entry name" value="Bacteriocin_Proc_Enz"/>
</dbReference>
<dbReference type="Proteomes" id="UP001500503">
    <property type="component" value="Unassembled WGS sequence"/>
</dbReference>
<dbReference type="InterPro" id="IPR029479">
    <property type="entry name" value="Nitroreductase"/>
</dbReference>
<dbReference type="SUPFAM" id="SSF55469">
    <property type="entry name" value="FMN-dependent nitroreductase-like"/>
    <property type="match status" value="1"/>
</dbReference>
<dbReference type="RefSeq" id="WP_345463558.1">
    <property type="nucleotide sequence ID" value="NZ_BAABHF010000019.1"/>
</dbReference>
<feature type="domain" description="Cyanobactin oxidase ThcOx second" evidence="2">
    <location>
        <begin position="108"/>
        <end position="199"/>
    </location>
</feature>
<dbReference type="Gene3D" id="3.40.109.10">
    <property type="entry name" value="NADH Oxidase"/>
    <property type="match status" value="1"/>
</dbReference>